<accession>A0AAU8JE50</accession>
<dbReference type="InterPro" id="IPR003784">
    <property type="entry name" value="BioY"/>
</dbReference>
<keyword evidence="2" id="KW-1003">Cell membrane</keyword>
<proteinExistence type="inferred from homology"/>
<dbReference type="AlphaFoldDB" id="A0AAU8JE50"/>
<reference evidence="4" key="1">
    <citation type="submission" date="2024-07" db="EMBL/GenBank/DDBJ databases">
        <authorList>
            <person name="Kim Y.J."/>
            <person name="Jeong J.Y."/>
        </authorList>
    </citation>
    <scope>NUCLEOTIDE SEQUENCE</scope>
    <source>
        <strain evidence="4">GIHE-MW2</strain>
    </source>
</reference>
<keyword evidence="2 3" id="KW-0472">Membrane</keyword>
<dbReference type="PANTHER" id="PTHR34295">
    <property type="entry name" value="BIOTIN TRANSPORTER BIOY"/>
    <property type="match status" value="1"/>
</dbReference>
<feature type="transmembrane region" description="Helical" evidence="3">
    <location>
        <begin position="70"/>
        <end position="91"/>
    </location>
</feature>
<evidence type="ECO:0000313" key="4">
    <source>
        <dbReference type="EMBL" id="XCM37092.1"/>
    </source>
</evidence>
<organism evidence="4">
    <name type="scientific">Planktothricoides raciborskii GIHE-MW2</name>
    <dbReference type="NCBI Taxonomy" id="2792601"/>
    <lineage>
        <taxon>Bacteria</taxon>
        <taxon>Bacillati</taxon>
        <taxon>Cyanobacteriota</taxon>
        <taxon>Cyanophyceae</taxon>
        <taxon>Oscillatoriophycideae</taxon>
        <taxon>Oscillatoriales</taxon>
        <taxon>Oscillatoriaceae</taxon>
        <taxon>Planktothricoides</taxon>
    </lineage>
</organism>
<feature type="transmembrane region" description="Helical" evidence="3">
    <location>
        <begin position="39"/>
        <end position="58"/>
    </location>
</feature>
<gene>
    <name evidence="4" type="ORF">ABWT76_005902</name>
</gene>
<dbReference type="PIRSF" id="PIRSF016661">
    <property type="entry name" value="BioY"/>
    <property type="match status" value="1"/>
</dbReference>
<dbReference type="PANTHER" id="PTHR34295:SF1">
    <property type="entry name" value="BIOTIN TRANSPORTER BIOY"/>
    <property type="match status" value="1"/>
</dbReference>
<comment type="similarity">
    <text evidence="1 2">Belongs to the BioY family.</text>
</comment>
<feature type="transmembrane region" description="Helical" evidence="3">
    <location>
        <begin position="97"/>
        <end position="116"/>
    </location>
</feature>
<comment type="subcellular location">
    <subcellularLocation>
        <location evidence="2">Cell membrane</location>
        <topology evidence="2">Multi-pass membrane protein</topology>
    </subcellularLocation>
</comment>
<dbReference type="RefSeq" id="WP_156331890.1">
    <property type="nucleotide sequence ID" value="NZ_CP159837.1"/>
</dbReference>
<evidence type="ECO:0000256" key="3">
    <source>
        <dbReference type="SAM" id="Phobius"/>
    </source>
</evidence>
<feature type="transmembrane region" description="Helical" evidence="3">
    <location>
        <begin position="123"/>
        <end position="150"/>
    </location>
</feature>
<sequence>MTFPLELMWALIGLLLTIAGTFIEASMISPPWDWDSQGISIFSLGVTYQIGAVLLIGCLGGKKAGTLSQIAYLILGLLWLPVFSQGGGWTYLKEPSIGYLLGFVPGGWVCGTLAFRKRLRLEYLAFSCLCGLLVIHMVGISYLIVSHYFIDVPLVPQIFKYSVAPLLGHLVIVCEVTVLAFMLRKFLLY</sequence>
<dbReference type="GO" id="GO:0005886">
    <property type="term" value="C:plasma membrane"/>
    <property type="evidence" value="ECO:0007669"/>
    <property type="project" value="UniProtKB-SubCell"/>
</dbReference>
<protein>
    <recommendedName>
        <fullName evidence="2">Biotin transporter</fullName>
    </recommendedName>
</protein>
<feature type="transmembrane region" description="Helical" evidence="3">
    <location>
        <begin position="162"/>
        <end position="183"/>
    </location>
</feature>
<evidence type="ECO:0000256" key="1">
    <source>
        <dbReference type="ARBA" id="ARBA00010692"/>
    </source>
</evidence>
<keyword evidence="3" id="KW-0812">Transmembrane</keyword>
<dbReference type="EMBL" id="CP159837">
    <property type="protein sequence ID" value="XCM37092.1"/>
    <property type="molecule type" value="Genomic_DNA"/>
</dbReference>
<keyword evidence="2" id="KW-0813">Transport</keyword>
<feature type="transmembrane region" description="Helical" evidence="3">
    <location>
        <begin position="7"/>
        <end position="27"/>
    </location>
</feature>
<evidence type="ECO:0000256" key="2">
    <source>
        <dbReference type="PIRNR" id="PIRNR016661"/>
    </source>
</evidence>
<dbReference type="Pfam" id="PF02632">
    <property type="entry name" value="BioY"/>
    <property type="match status" value="1"/>
</dbReference>
<keyword evidence="3" id="KW-1133">Transmembrane helix</keyword>
<dbReference type="GO" id="GO:0015225">
    <property type="term" value="F:biotin transmembrane transporter activity"/>
    <property type="evidence" value="ECO:0007669"/>
    <property type="project" value="UniProtKB-UniRule"/>
</dbReference>
<dbReference type="Gene3D" id="1.10.1760.20">
    <property type="match status" value="1"/>
</dbReference>
<name>A0AAU8JE50_9CYAN</name>